<comment type="caution">
    <text evidence="1">The sequence shown here is derived from an EMBL/GenBank/DDBJ whole genome shotgun (WGS) entry which is preliminary data.</text>
</comment>
<organism evidence="1 2">
    <name type="scientific">Catharanthus roseus</name>
    <name type="common">Madagascar periwinkle</name>
    <name type="synonym">Vinca rosea</name>
    <dbReference type="NCBI Taxonomy" id="4058"/>
    <lineage>
        <taxon>Eukaryota</taxon>
        <taxon>Viridiplantae</taxon>
        <taxon>Streptophyta</taxon>
        <taxon>Embryophyta</taxon>
        <taxon>Tracheophyta</taxon>
        <taxon>Spermatophyta</taxon>
        <taxon>Magnoliopsida</taxon>
        <taxon>eudicotyledons</taxon>
        <taxon>Gunneridae</taxon>
        <taxon>Pentapetalae</taxon>
        <taxon>asterids</taxon>
        <taxon>lamiids</taxon>
        <taxon>Gentianales</taxon>
        <taxon>Apocynaceae</taxon>
        <taxon>Rauvolfioideae</taxon>
        <taxon>Vinceae</taxon>
        <taxon>Catharanthinae</taxon>
        <taxon>Catharanthus</taxon>
    </lineage>
</organism>
<evidence type="ECO:0000313" key="2">
    <source>
        <dbReference type="Proteomes" id="UP001060085"/>
    </source>
</evidence>
<protein>
    <submittedName>
        <fullName evidence="1">Uncharacterized protein</fullName>
    </submittedName>
</protein>
<name>A0ACC0AUW4_CATRO</name>
<sequence length="128" mass="14243">MYDGCPIPPLHVQWIQHCSERVSTWEDFYMKGLQIGTRGQITCLCHILPAICPLYEGIKIGSCGPLLAGPVCSQLSFFAFFLCVRFVGGRNFSGLFCCDSVILLITDMKLPVNHFPFPRAGLQLDDEA</sequence>
<proteinExistence type="predicted"/>
<accession>A0ACC0AUW4</accession>
<gene>
    <name evidence="1" type="ORF">M9H77_24012</name>
</gene>
<dbReference type="EMBL" id="CM044705">
    <property type="protein sequence ID" value="KAI5664689.1"/>
    <property type="molecule type" value="Genomic_DNA"/>
</dbReference>
<evidence type="ECO:0000313" key="1">
    <source>
        <dbReference type="EMBL" id="KAI5664689.1"/>
    </source>
</evidence>
<dbReference type="Proteomes" id="UP001060085">
    <property type="component" value="Linkage Group LG05"/>
</dbReference>
<keyword evidence="2" id="KW-1185">Reference proteome</keyword>
<reference evidence="2" key="1">
    <citation type="journal article" date="2023" name="Nat. Plants">
        <title>Single-cell RNA sequencing provides a high-resolution roadmap for understanding the multicellular compartmentation of specialized metabolism.</title>
        <authorList>
            <person name="Sun S."/>
            <person name="Shen X."/>
            <person name="Li Y."/>
            <person name="Li Y."/>
            <person name="Wang S."/>
            <person name="Li R."/>
            <person name="Zhang H."/>
            <person name="Shen G."/>
            <person name="Guo B."/>
            <person name="Wei J."/>
            <person name="Xu J."/>
            <person name="St-Pierre B."/>
            <person name="Chen S."/>
            <person name="Sun C."/>
        </authorList>
    </citation>
    <scope>NUCLEOTIDE SEQUENCE [LARGE SCALE GENOMIC DNA]</scope>
</reference>